<dbReference type="InterPro" id="IPR013822">
    <property type="entry name" value="Signal_recog_particl_SRP54_hlx"/>
</dbReference>
<evidence type="ECO:0000256" key="9">
    <source>
        <dbReference type="HAMAP-Rule" id="MF_00306"/>
    </source>
</evidence>
<keyword evidence="7 9" id="KW-0687">Ribonucleoprotein</keyword>
<keyword evidence="3 9" id="KW-0378">Hydrolase</keyword>
<keyword evidence="6 9" id="KW-0733">Signal recognition particle</keyword>
<dbReference type="InterPro" id="IPR004780">
    <property type="entry name" value="SRP"/>
</dbReference>
<dbReference type="Gene3D" id="1.20.120.140">
    <property type="entry name" value="Signal recognition particle SRP54, nucleotide-binding domain"/>
    <property type="match status" value="1"/>
</dbReference>
<evidence type="ECO:0000256" key="3">
    <source>
        <dbReference type="ARBA" id="ARBA00022801"/>
    </source>
</evidence>
<dbReference type="SUPFAM" id="SSF47446">
    <property type="entry name" value="Signal peptide-binding domain"/>
    <property type="match status" value="1"/>
</dbReference>
<evidence type="ECO:0000256" key="7">
    <source>
        <dbReference type="ARBA" id="ARBA00023274"/>
    </source>
</evidence>
<dbReference type="Gene3D" id="1.10.260.30">
    <property type="entry name" value="Signal recognition particle, SRP54 subunit, M-domain"/>
    <property type="match status" value="1"/>
</dbReference>
<dbReference type="EMBL" id="LBXN01000026">
    <property type="protein sequence ID" value="KKR32994.1"/>
    <property type="molecule type" value="Genomic_DNA"/>
</dbReference>
<evidence type="ECO:0000256" key="5">
    <source>
        <dbReference type="ARBA" id="ARBA00023134"/>
    </source>
</evidence>
<dbReference type="GO" id="GO:0005525">
    <property type="term" value="F:GTP binding"/>
    <property type="evidence" value="ECO:0007669"/>
    <property type="project" value="UniProtKB-UniRule"/>
</dbReference>
<dbReference type="NCBIfam" id="TIGR00959">
    <property type="entry name" value="ffh"/>
    <property type="match status" value="1"/>
</dbReference>
<dbReference type="PANTHER" id="PTHR11564">
    <property type="entry name" value="SIGNAL RECOGNITION PARTICLE 54K PROTEIN SRP54"/>
    <property type="match status" value="1"/>
</dbReference>
<evidence type="ECO:0000256" key="8">
    <source>
        <dbReference type="ARBA" id="ARBA00048027"/>
    </source>
</evidence>
<dbReference type="Gene3D" id="3.40.50.300">
    <property type="entry name" value="P-loop containing nucleotide triphosphate hydrolases"/>
    <property type="match status" value="1"/>
</dbReference>
<dbReference type="PATRIC" id="fig|1618450.3.peg.677"/>
<comment type="similarity">
    <text evidence="1 9">Belongs to the GTP-binding SRP family. SRP54 subfamily.</text>
</comment>
<organism evidence="11 12">
    <name type="scientific">Candidatus Gottesmanbacteria bacterium GW2011_GWC2_39_8</name>
    <dbReference type="NCBI Taxonomy" id="1618450"/>
    <lineage>
        <taxon>Bacteria</taxon>
        <taxon>Candidatus Gottesmaniibacteriota</taxon>
    </lineage>
</organism>
<dbReference type="SMART" id="SM00962">
    <property type="entry name" value="SRP54"/>
    <property type="match status" value="1"/>
</dbReference>
<dbReference type="FunFam" id="3.40.50.300:FF:000022">
    <property type="entry name" value="Signal recognition particle 54 kDa subunit"/>
    <property type="match status" value="1"/>
</dbReference>
<dbReference type="Pfam" id="PF00448">
    <property type="entry name" value="SRP54"/>
    <property type="match status" value="1"/>
</dbReference>
<evidence type="ECO:0000256" key="2">
    <source>
        <dbReference type="ARBA" id="ARBA00022741"/>
    </source>
</evidence>
<dbReference type="InterPro" id="IPR003593">
    <property type="entry name" value="AAA+_ATPase"/>
</dbReference>
<comment type="subunit">
    <text evidence="9">Part of the signal recognition particle protein translocation system, which is composed of SRP and FtsY.</text>
</comment>
<dbReference type="PROSITE" id="PS00300">
    <property type="entry name" value="SRP54"/>
    <property type="match status" value="1"/>
</dbReference>
<dbReference type="InterPro" id="IPR004125">
    <property type="entry name" value="Signal_recog_particle_SRP54_M"/>
</dbReference>
<reference evidence="11 12" key="1">
    <citation type="journal article" date="2015" name="Nature">
        <title>rRNA introns, odd ribosomes, and small enigmatic genomes across a large radiation of phyla.</title>
        <authorList>
            <person name="Brown C.T."/>
            <person name="Hug L.A."/>
            <person name="Thomas B.C."/>
            <person name="Sharon I."/>
            <person name="Castelle C.J."/>
            <person name="Singh A."/>
            <person name="Wilkins M.J."/>
            <person name="Williams K.H."/>
            <person name="Banfield J.F."/>
        </authorList>
    </citation>
    <scope>NUCLEOTIDE SEQUENCE [LARGE SCALE GENOMIC DNA]</scope>
</reference>
<dbReference type="GO" id="GO:0003924">
    <property type="term" value="F:GTPase activity"/>
    <property type="evidence" value="ECO:0007669"/>
    <property type="project" value="UniProtKB-UniRule"/>
</dbReference>
<evidence type="ECO:0000256" key="1">
    <source>
        <dbReference type="ARBA" id="ARBA00005450"/>
    </source>
</evidence>
<evidence type="ECO:0000256" key="4">
    <source>
        <dbReference type="ARBA" id="ARBA00022884"/>
    </source>
</evidence>
<dbReference type="InterPro" id="IPR027417">
    <property type="entry name" value="P-loop_NTPase"/>
</dbReference>
<comment type="subcellular location">
    <subcellularLocation>
        <location evidence="9">Cytoplasm</location>
    </subcellularLocation>
    <text evidence="9">The SRP-RNC complex is targeted to the cytoplasmic membrane.</text>
</comment>
<keyword evidence="4 9" id="KW-0694">RNA-binding</keyword>
<dbReference type="GO" id="GO:0008312">
    <property type="term" value="F:7S RNA binding"/>
    <property type="evidence" value="ECO:0007669"/>
    <property type="project" value="InterPro"/>
</dbReference>
<evidence type="ECO:0000313" key="12">
    <source>
        <dbReference type="Proteomes" id="UP000034539"/>
    </source>
</evidence>
<evidence type="ECO:0000313" key="11">
    <source>
        <dbReference type="EMBL" id="KKR32994.1"/>
    </source>
</evidence>
<comment type="catalytic activity">
    <reaction evidence="8 9">
        <text>GTP + H2O = GDP + phosphate + H(+)</text>
        <dbReference type="Rhea" id="RHEA:19669"/>
        <dbReference type="ChEBI" id="CHEBI:15377"/>
        <dbReference type="ChEBI" id="CHEBI:15378"/>
        <dbReference type="ChEBI" id="CHEBI:37565"/>
        <dbReference type="ChEBI" id="CHEBI:43474"/>
        <dbReference type="ChEBI" id="CHEBI:58189"/>
        <dbReference type="EC" id="3.6.5.4"/>
    </reaction>
</comment>
<keyword evidence="2 9" id="KW-0547">Nucleotide-binding</keyword>
<dbReference type="GO" id="GO:0006614">
    <property type="term" value="P:SRP-dependent cotranslational protein targeting to membrane"/>
    <property type="evidence" value="ECO:0007669"/>
    <property type="project" value="InterPro"/>
</dbReference>
<dbReference type="Pfam" id="PF02881">
    <property type="entry name" value="SRP54_N"/>
    <property type="match status" value="1"/>
</dbReference>
<dbReference type="AlphaFoldDB" id="A0A0G0PXZ2"/>
<dbReference type="InterPro" id="IPR042101">
    <property type="entry name" value="SRP54_N_sf"/>
</dbReference>
<dbReference type="PANTHER" id="PTHR11564:SF5">
    <property type="entry name" value="SIGNAL RECOGNITION PARTICLE SUBUNIT SRP54"/>
    <property type="match status" value="1"/>
</dbReference>
<dbReference type="SUPFAM" id="SSF52540">
    <property type="entry name" value="P-loop containing nucleoside triphosphate hydrolases"/>
    <property type="match status" value="1"/>
</dbReference>
<proteinExistence type="inferred from homology"/>
<feature type="binding site" evidence="9">
    <location>
        <begin position="107"/>
        <end position="114"/>
    </location>
    <ligand>
        <name>GTP</name>
        <dbReference type="ChEBI" id="CHEBI:37565"/>
    </ligand>
</feature>
<gene>
    <name evidence="9" type="primary">ffh</name>
    <name evidence="11" type="ORF">UT63_C0026G0002</name>
</gene>
<accession>A0A0G0PXZ2</accession>
<dbReference type="InterPro" id="IPR036891">
    <property type="entry name" value="Signal_recog_part_SRP54_M_sf"/>
</dbReference>
<name>A0A0G0PXZ2_9BACT</name>
<sequence>MFENLTNKLESVFSKLRRAGKLTEKNIQEGLKEVRLALLEADVNFRVVKDFIKSVEGKALGQQVLSSITPGQQIVKIVHDELINLMGEHSEKIEFSQRPPTVIMLAGLQGSGKTTTAGKLGNLLKKEGHRPLLVPADPYRPAAIAQLKTIGKQAGIEVYSSETNISPVITCKKALEQAKGSNLDVVIIDTAGRLHIDQELMEELKNIISNVPVNEKLLVADSMAGQDAVNIAKEFNSNIELTGIILTKMDGDARGGAALSIKAVTQKPIKFIGMGEKLDALEVFHPERMASRILGMGDILSLVEKAQKVVDEKKTLELEKKIREETFTLEDFKDQLLQIKSMGPLEELIGMIPGLGNTKKLKDLSVDEKEFGKIEAIINSMTGKERLNYTLINGNRRKRIARGSGTTIQDVNKLLKQFAQMKKMMKVFASGKKGKFMKLPFMQ</sequence>
<dbReference type="Pfam" id="PF02978">
    <property type="entry name" value="SRP_SPB"/>
    <property type="match status" value="1"/>
</dbReference>
<dbReference type="InterPro" id="IPR022941">
    <property type="entry name" value="SRP54"/>
</dbReference>
<feature type="domain" description="SRP54-type proteins GTP-binding" evidence="10">
    <location>
        <begin position="268"/>
        <end position="281"/>
    </location>
</feature>
<dbReference type="HAMAP" id="MF_00306">
    <property type="entry name" value="SRP54"/>
    <property type="match status" value="1"/>
</dbReference>
<dbReference type="CDD" id="cd18539">
    <property type="entry name" value="SRP_G"/>
    <property type="match status" value="1"/>
</dbReference>
<comment type="domain">
    <text evidence="9">Composed of three domains: the N-terminal N domain, which is responsible for interactions with the ribosome, the central G domain, which binds GTP, and the C-terminal M domain, which binds the RNA and the signal sequence of the RNC.</text>
</comment>
<dbReference type="SMART" id="SM00382">
    <property type="entry name" value="AAA"/>
    <property type="match status" value="1"/>
</dbReference>
<evidence type="ECO:0000259" key="10">
    <source>
        <dbReference type="PROSITE" id="PS00300"/>
    </source>
</evidence>
<dbReference type="Proteomes" id="UP000034539">
    <property type="component" value="Unassembled WGS sequence"/>
</dbReference>
<dbReference type="SMART" id="SM00963">
    <property type="entry name" value="SRP54_N"/>
    <property type="match status" value="1"/>
</dbReference>
<dbReference type="EC" id="3.6.5.4" evidence="9"/>
<comment type="caution">
    <text evidence="11">The sequence shown here is derived from an EMBL/GenBank/DDBJ whole genome shotgun (WGS) entry which is preliminary data.</text>
</comment>
<dbReference type="InterPro" id="IPR000897">
    <property type="entry name" value="SRP54_GTPase_dom"/>
</dbReference>
<keyword evidence="9" id="KW-0963">Cytoplasm</keyword>
<feature type="binding site" evidence="9">
    <location>
        <begin position="247"/>
        <end position="250"/>
    </location>
    <ligand>
        <name>GTP</name>
        <dbReference type="ChEBI" id="CHEBI:37565"/>
    </ligand>
</feature>
<dbReference type="GO" id="GO:0048500">
    <property type="term" value="C:signal recognition particle"/>
    <property type="evidence" value="ECO:0007669"/>
    <property type="project" value="UniProtKB-UniRule"/>
</dbReference>
<comment type="function">
    <text evidence="9">Involved in targeting and insertion of nascent membrane proteins into the cytoplasmic membrane. Binds to the hydrophobic signal sequence of the ribosome-nascent chain (RNC) as it emerges from the ribosomes. The SRP-RNC complex is then targeted to the cytoplasmic membrane where it interacts with the SRP receptor FtsY.</text>
</comment>
<keyword evidence="5 9" id="KW-0342">GTP-binding</keyword>
<feature type="binding site" evidence="9">
    <location>
        <begin position="189"/>
        <end position="193"/>
    </location>
    <ligand>
        <name>GTP</name>
        <dbReference type="ChEBI" id="CHEBI:37565"/>
    </ligand>
</feature>
<protein>
    <recommendedName>
        <fullName evidence="9">Signal recognition particle protein</fullName>
        <ecNumber evidence="9">3.6.5.4</ecNumber>
    </recommendedName>
    <alternativeName>
        <fullName evidence="9">Fifty-four homolog</fullName>
    </alternativeName>
</protein>
<evidence type="ECO:0000256" key="6">
    <source>
        <dbReference type="ARBA" id="ARBA00023135"/>
    </source>
</evidence>